<dbReference type="Proteomes" id="UP001233271">
    <property type="component" value="Chromosome 5"/>
</dbReference>
<protein>
    <submittedName>
        <fullName evidence="1">Uncharacterized protein</fullName>
    </submittedName>
</protein>
<dbReference type="Gene3D" id="2.40.320.10">
    <property type="entry name" value="Hypothetical Protein Pfu-838710-001"/>
    <property type="match status" value="1"/>
</dbReference>
<dbReference type="RefSeq" id="XP_060458293.1">
    <property type="nucleotide sequence ID" value="XM_060601839.1"/>
</dbReference>
<dbReference type="GeneID" id="85496898"/>
<accession>A0AA48L6Y8</accession>
<sequence length="233" mass="26255">MTSQAQLLPSLYALLPAEQLELMLARLSNAAINVEPYHVRDGVYSNLHPVIPGQHRTLRLRGRKRRRRRTRGTPRWAGGLEEQVVDRWEYSLAWMSPPLQGREYADMRVQACIALEVAGLSTRDEIEEYIEGLGFEHVHSSTRIGHLFSLPIAGYTTTLHLTVTRVLGDDATPTKTSEPYFVQLTPARPVSTTAERGLLTLQDAMRVMQDAAGRIEGLKWETGQERGIAQTKR</sequence>
<keyword evidence="2" id="KW-1185">Reference proteome</keyword>
<gene>
    <name evidence="1" type="ORF">CcaverHIS019_0506560</name>
</gene>
<dbReference type="AlphaFoldDB" id="A0AA48L6Y8"/>
<evidence type="ECO:0000313" key="2">
    <source>
        <dbReference type="Proteomes" id="UP001233271"/>
    </source>
</evidence>
<dbReference type="KEGG" id="ccac:CcaHIS019_0506560"/>
<proteinExistence type="predicted"/>
<reference evidence="1" key="1">
    <citation type="journal article" date="2023" name="BMC Genomics">
        <title>Chromosome-level genome assemblies of Cutaneotrichosporon spp. (Trichosporonales, Basidiomycota) reveal imbalanced evolution between nucleotide sequences and chromosome synteny.</title>
        <authorList>
            <person name="Kobayashi Y."/>
            <person name="Kayamori A."/>
            <person name="Aoki K."/>
            <person name="Shiwa Y."/>
            <person name="Matsutani M."/>
            <person name="Fujita N."/>
            <person name="Sugita T."/>
            <person name="Iwasaki W."/>
            <person name="Tanaka N."/>
            <person name="Takashima M."/>
        </authorList>
    </citation>
    <scope>NUCLEOTIDE SEQUENCE</scope>
    <source>
        <strain evidence="1">HIS019</strain>
    </source>
</reference>
<dbReference type="EMBL" id="AP028216">
    <property type="protein sequence ID" value="BEI93028.1"/>
    <property type="molecule type" value="Genomic_DNA"/>
</dbReference>
<organism evidence="1 2">
    <name type="scientific">Cutaneotrichosporon cavernicola</name>
    <dbReference type="NCBI Taxonomy" id="279322"/>
    <lineage>
        <taxon>Eukaryota</taxon>
        <taxon>Fungi</taxon>
        <taxon>Dikarya</taxon>
        <taxon>Basidiomycota</taxon>
        <taxon>Agaricomycotina</taxon>
        <taxon>Tremellomycetes</taxon>
        <taxon>Trichosporonales</taxon>
        <taxon>Trichosporonaceae</taxon>
        <taxon>Cutaneotrichosporon</taxon>
    </lineage>
</organism>
<name>A0AA48L6Y8_9TREE</name>
<evidence type="ECO:0000313" key="1">
    <source>
        <dbReference type="EMBL" id="BEI93028.1"/>
    </source>
</evidence>